<evidence type="ECO:0000256" key="8">
    <source>
        <dbReference type="ARBA" id="ARBA00022842"/>
    </source>
</evidence>
<dbReference type="InterPro" id="IPR003846">
    <property type="entry name" value="SelO"/>
</dbReference>
<protein>
    <recommendedName>
        <fullName evidence="9">Selenoprotein O</fullName>
    </recommendedName>
</protein>
<dbReference type="Proteomes" id="UP000000305">
    <property type="component" value="Unassembled WGS sequence"/>
</dbReference>
<evidence type="ECO:0000256" key="3">
    <source>
        <dbReference type="ARBA" id="ARBA00022679"/>
    </source>
</evidence>
<evidence type="ECO:0000256" key="2">
    <source>
        <dbReference type="ARBA" id="ARBA00009747"/>
    </source>
</evidence>
<dbReference type="PANTHER" id="PTHR12153">
    <property type="entry name" value="SELENOPROTEIN O"/>
    <property type="match status" value="1"/>
</dbReference>
<evidence type="ECO:0000256" key="9">
    <source>
        <dbReference type="ARBA" id="ARBA00031547"/>
    </source>
</evidence>
<sequence length="517" mass="58620">MKSLSEWSFTEPNLLVQFPIDPIKENYIRRVPGCVFSHATPTPLKTQLQLVSASHDVLENILDLNPIEEANPVFAKFIAGNQLLPGSVTIAHRYGGYQFGYWADQLGDGRAITLGEYVNSKGNRWELQLKGAGKTPYSRNGDGRAVLRSSIREYLCSEAMHALGIPTSRAAAIVVSKDMVVRDQFYNGRMKYEPTAVVLRLAPTWFRIGSLEILTREKEIKNLKQVVDFTIEHHMPTIPQGNYLKFLETVLEQSAALVSLWMAHGFTHGVLNTDNMSLLSITIDYGPFGFLDSYNPSFVPNHSDDEGRYSYLNQPKIFKWNMARLADALQPLLSAEEQKEAAATIGRFDEIYQQQFISIFRRKLGLSKAAKDEDKLVQLLLDMMQQRRADFTQTFRQLGAIHLDNIELGEEHWALHSITTHPSFSEFISLYQKIVQETGISDEERCRVMNGVNPRYVLHNWMAEAAIRQAEKDDFHLTHLLSKVLSKPYDKDDEAESLGFSNPPPDWACSLRVSCSS</sequence>
<dbReference type="GO" id="GO:0005524">
    <property type="term" value="F:ATP binding"/>
    <property type="evidence" value="ECO:0007669"/>
    <property type="project" value="UniProtKB-KW"/>
</dbReference>
<organism evidence="10 11">
    <name type="scientific">Daphnia pulex</name>
    <name type="common">Water flea</name>
    <dbReference type="NCBI Taxonomy" id="6669"/>
    <lineage>
        <taxon>Eukaryota</taxon>
        <taxon>Metazoa</taxon>
        <taxon>Ecdysozoa</taxon>
        <taxon>Arthropoda</taxon>
        <taxon>Crustacea</taxon>
        <taxon>Branchiopoda</taxon>
        <taxon>Diplostraca</taxon>
        <taxon>Cladocera</taxon>
        <taxon>Anomopoda</taxon>
        <taxon>Daphniidae</taxon>
        <taxon>Daphnia</taxon>
    </lineage>
</organism>
<dbReference type="GO" id="GO:0046872">
    <property type="term" value="F:metal ion binding"/>
    <property type="evidence" value="ECO:0007669"/>
    <property type="project" value="UniProtKB-KW"/>
</dbReference>
<dbReference type="STRING" id="6669.E9H0G3"/>
<dbReference type="OrthoDB" id="10254721at2759"/>
<accession>E9H0G3</accession>
<keyword evidence="8" id="KW-0460">Magnesium</keyword>
<evidence type="ECO:0000256" key="4">
    <source>
        <dbReference type="ARBA" id="ARBA00022695"/>
    </source>
</evidence>
<comment type="similarity">
    <text evidence="2">Belongs to the SELO family.</text>
</comment>
<evidence type="ECO:0000313" key="10">
    <source>
        <dbReference type="EMBL" id="EFX74824.1"/>
    </source>
</evidence>
<keyword evidence="7" id="KW-0067">ATP-binding</keyword>
<evidence type="ECO:0000256" key="1">
    <source>
        <dbReference type="ARBA" id="ARBA00001946"/>
    </source>
</evidence>
<keyword evidence="3" id="KW-0808">Transferase</keyword>
<keyword evidence="6" id="KW-0547">Nucleotide-binding</keyword>
<keyword evidence="4" id="KW-0548">Nucleotidyltransferase</keyword>
<dbReference type="HOGENOM" id="CLU_010245_4_0_1"/>
<dbReference type="AlphaFoldDB" id="E9H0G3"/>
<dbReference type="OMA" id="YGPYGWL"/>
<proteinExistence type="inferred from homology"/>
<dbReference type="Pfam" id="PF02696">
    <property type="entry name" value="SelO"/>
    <property type="match status" value="1"/>
</dbReference>
<dbReference type="GO" id="GO:0016779">
    <property type="term" value="F:nucleotidyltransferase activity"/>
    <property type="evidence" value="ECO:0007669"/>
    <property type="project" value="UniProtKB-KW"/>
</dbReference>
<reference evidence="10 11" key="1">
    <citation type="journal article" date="2011" name="Science">
        <title>The ecoresponsive genome of Daphnia pulex.</title>
        <authorList>
            <person name="Colbourne J.K."/>
            <person name="Pfrender M.E."/>
            <person name="Gilbert D."/>
            <person name="Thomas W.K."/>
            <person name="Tucker A."/>
            <person name="Oakley T.H."/>
            <person name="Tokishita S."/>
            <person name="Aerts A."/>
            <person name="Arnold G.J."/>
            <person name="Basu M.K."/>
            <person name="Bauer D.J."/>
            <person name="Caceres C.E."/>
            <person name="Carmel L."/>
            <person name="Casola C."/>
            <person name="Choi J.H."/>
            <person name="Detter J.C."/>
            <person name="Dong Q."/>
            <person name="Dusheyko S."/>
            <person name="Eads B.D."/>
            <person name="Frohlich T."/>
            <person name="Geiler-Samerotte K.A."/>
            <person name="Gerlach D."/>
            <person name="Hatcher P."/>
            <person name="Jogdeo S."/>
            <person name="Krijgsveld J."/>
            <person name="Kriventseva E.V."/>
            <person name="Kultz D."/>
            <person name="Laforsch C."/>
            <person name="Lindquist E."/>
            <person name="Lopez J."/>
            <person name="Manak J.R."/>
            <person name="Muller J."/>
            <person name="Pangilinan J."/>
            <person name="Patwardhan R.P."/>
            <person name="Pitluck S."/>
            <person name="Pritham E.J."/>
            <person name="Rechtsteiner A."/>
            <person name="Rho M."/>
            <person name="Rogozin I.B."/>
            <person name="Sakarya O."/>
            <person name="Salamov A."/>
            <person name="Schaack S."/>
            <person name="Shapiro H."/>
            <person name="Shiga Y."/>
            <person name="Skalitzky C."/>
            <person name="Smith Z."/>
            <person name="Souvorov A."/>
            <person name="Sung W."/>
            <person name="Tang Z."/>
            <person name="Tsuchiya D."/>
            <person name="Tu H."/>
            <person name="Vos H."/>
            <person name="Wang M."/>
            <person name="Wolf Y.I."/>
            <person name="Yamagata H."/>
            <person name="Yamada T."/>
            <person name="Ye Y."/>
            <person name="Shaw J.R."/>
            <person name="Andrews J."/>
            <person name="Crease T.J."/>
            <person name="Tang H."/>
            <person name="Lucas S.M."/>
            <person name="Robertson H.M."/>
            <person name="Bork P."/>
            <person name="Koonin E.V."/>
            <person name="Zdobnov E.M."/>
            <person name="Grigoriev I.V."/>
            <person name="Lynch M."/>
            <person name="Boore J.L."/>
        </authorList>
    </citation>
    <scope>NUCLEOTIDE SEQUENCE [LARGE SCALE GENOMIC DNA]</scope>
</reference>
<dbReference type="PANTHER" id="PTHR12153:SF18">
    <property type="entry name" value="SELENOPROTEIN O"/>
    <property type="match status" value="1"/>
</dbReference>
<dbReference type="KEGG" id="dpx:DAPPUDRAFT_306992"/>
<comment type="cofactor">
    <cofactor evidence="1">
        <name>Mg(2+)</name>
        <dbReference type="ChEBI" id="CHEBI:18420"/>
    </cofactor>
</comment>
<keyword evidence="5" id="KW-0479">Metal-binding</keyword>
<dbReference type="EMBL" id="GL732580">
    <property type="protein sequence ID" value="EFX74824.1"/>
    <property type="molecule type" value="Genomic_DNA"/>
</dbReference>
<evidence type="ECO:0000313" key="11">
    <source>
        <dbReference type="Proteomes" id="UP000000305"/>
    </source>
</evidence>
<evidence type="ECO:0000256" key="5">
    <source>
        <dbReference type="ARBA" id="ARBA00022723"/>
    </source>
</evidence>
<dbReference type="eggNOG" id="KOG2542">
    <property type="taxonomic scope" value="Eukaryota"/>
</dbReference>
<dbReference type="NCBIfam" id="NF000658">
    <property type="entry name" value="PRK00029.1"/>
    <property type="match status" value="1"/>
</dbReference>
<evidence type="ECO:0000256" key="7">
    <source>
        <dbReference type="ARBA" id="ARBA00022840"/>
    </source>
</evidence>
<gene>
    <name evidence="10" type="ORF">DAPPUDRAFT_306992</name>
</gene>
<name>E9H0G3_DAPPU</name>
<dbReference type="InParanoid" id="E9H0G3"/>
<keyword evidence="11" id="KW-1185">Reference proteome</keyword>
<evidence type="ECO:0000256" key="6">
    <source>
        <dbReference type="ARBA" id="ARBA00022741"/>
    </source>
</evidence>
<dbReference type="HAMAP" id="MF_00692">
    <property type="entry name" value="SelO"/>
    <property type="match status" value="1"/>
</dbReference>